<reference evidence="2 3" key="1">
    <citation type="submission" date="2024-06" db="EMBL/GenBank/DDBJ databases">
        <title>Genomic Encyclopedia of Type Strains, Phase IV (KMG-IV): sequencing the most valuable type-strain genomes for metagenomic binning, comparative biology and taxonomic classification.</title>
        <authorList>
            <person name="Goeker M."/>
        </authorList>
    </citation>
    <scope>NUCLEOTIDE SEQUENCE [LARGE SCALE GENOMIC DNA]</scope>
    <source>
        <strain evidence="2 3">DSM 23520</strain>
    </source>
</reference>
<dbReference type="SUPFAM" id="SSF51695">
    <property type="entry name" value="PLC-like phosphodiesterases"/>
    <property type="match status" value="1"/>
</dbReference>
<comment type="caution">
    <text evidence="2">The sequence shown here is derived from an EMBL/GenBank/DDBJ whole genome shotgun (WGS) entry which is preliminary data.</text>
</comment>
<dbReference type="Pfam" id="PF03009">
    <property type="entry name" value="GDPD"/>
    <property type="match status" value="1"/>
</dbReference>
<gene>
    <name evidence="2" type="ORF">ABID56_000351</name>
</gene>
<dbReference type="EMBL" id="JBEPMX010000001">
    <property type="protein sequence ID" value="MET3682272.1"/>
    <property type="molecule type" value="Genomic_DNA"/>
</dbReference>
<sequence>MDRPMVIAHQGGEHLRPSSTMAAFKHADELGVDALETDLHMSRDGYLINIHDPTVDRTTNGTGNVSDLTLSELKSLDAGYYFEGPNGQFPYRGEGLELITLEELFQSFPDQRFVLEIKDSNPSPLIDDMIDRLIQLIGDYNMQHQVLIGSFDHDTIKQFQRADPYDVATSGGRDNIRNFVITHKFHLRNLYNPTIDSILIPPSESGFDLTTSSIIKGSDRLNLKLFYWTINDQDEMRELLMSGADGIITDQPDLLLDVLKELKQNERVAP</sequence>
<dbReference type="PANTHER" id="PTHR43805">
    <property type="entry name" value="GLYCEROPHOSPHORYL DIESTER PHOSPHODIESTERASE"/>
    <property type="match status" value="1"/>
</dbReference>
<keyword evidence="3" id="KW-1185">Reference proteome</keyword>
<dbReference type="EC" id="3.1.4.46" evidence="2"/>
<dbReference type="PROSITE" id="PS51704">
    <property type="entry name" value="GP_PDE"/>
    <property type="match status" value="1"/>
</dbReference>
<dbReference type="PANTHER" id="PTHR43805:SF1">
    <property type="entry name" value="GP-PDE DOMAIN-CONTAINING PROTEIN"/>
    <property type="match status" value="1"/>
</dbReference>
<dbReference type="Gene3D" id="3.20.20.190">
    <property type="entry name" value="Phosphatidylinositol (PI) phosphodiesterase"/>
    <property type="match status" value="1"/>
</dbReference>
<protein>
    <submittedName>
        <fullName evidence="2">Glycerophosphoryl diester phosphodiesterase</fullName>
        <ecNumber evidence="2">3.1.4.46</ecNumber>
    </submittedName>
</protein>
<evidence type="ECO:0000259" key="1">
    <source>
        <dbReference type="PROSITE" id="PS51704"/>
    </source>
</evidence>
<dbReference type="Proteomes" id="UP001549167">
    <property type="component" value="Unassembled WGS sequence"/>
</dbReference>
<dbReference type="InterPro" id="IPR030395">
    <property type="entry name" value="GP_PDE_dom"/>
</dbReference>
<dbReference type="GO" id="GO:0008889">
    <property type="term" value="F:glycerophosphodiester phosphodiesterase activity"/>
    <property type="evidence" value="ECO:0007669"/>
    <property type="project" value="UniProtKB-EC"/>
</dbReference>
<dbReference type="InterPro" id="IPR017946">
    <property type="entry name" value="PLC-like_Pdiesterase_TIM-brl"/>
</dbReference>
<proteinExistence type="predicted"/>
<dbReference type="CDD" id="cd08561">
    <property type="entry name" value="GDPD_cytoplasmic_ScUgpQ2_like"/>
    <property type="match status" value="1"/>
</dbReference>
<keyword evidence="2" id="KW-0378">Hydrolase</keyword>
<accession>A0ABV2KRR6</accession>
<feature type="domain" description="GP-PDE" evidence="1">
    <location>
        <begin position="4"/>
        <end position="259"/>
    </location>
</feature>
<dbReference type="RefSeq" id="WP_354218773.1">
    <property type="nucleotide sequence ID" value="NZ_JBEPMX010000001.1"/>
</dbReference>
<evidence type="ECO:0000313" key="2">
    <source>
        <dbReference type="EMBL" id="MET3682272.1"/>
    </source>
</evidence>
<organism evidence="2 3">
    <name type="scientific">Alkalibacillus flavidus</name>
    <dbReference type="NCBI Taxonomy" id="546021"/>
    <lineage>
        <taxon>Bacteria</taxon>
        <taxon>Bacillati</taxon>
        <taxon>Bacillota</taxon>
        <taxon>Bacilli</taxon>
        <taxon>Bacillales</taxon>
        <taxon>Bacillaceae</taxon>
        <taxon>Alkalibacillus</taxon>
    </lineage>
</organism>
<name>A0ABV2KRR6_9BACI</name>
<evidence type="ECO:0000313" key="3">
    <source>
        <dbReference type="Proteomes" id="UP001549167"/>
    </source>
</evidence>